<evidence type="ECO:0000256" key="4">
    <source>
        <dbReference type="ARBA" id="ARBA00022807"/>
    </source>
</evidence>
<evidence type="ECO:0000256" key="2">
    <source>
        <dbReference type="ARBA" id="ARBA00022670"/>
    </source>
</evidence>
<reference evidence="8 9" key="1">
    <citation type="journal article" date="2007" name="Int. J. Syst. Evol. Microbiol.">
        <title>Paenibacillus ginsengarvi sp. nov., isolated from soil from ginseng cultivation.</title>
        <authorList>
            <person name="Yoon M.H."/>
            <person name="Ten L.N."/>
            <person name="Im W.T."/>
        </authorList>
    </citation>
    <scope>NUCLEOTIDE SEQUENCE [LARGE SCALE GENOMIC DNA]</scope>
    <source>
        <strain evidence="8 9">KCTC 13059</strain>
    </source>
</reference>
<feature type="region of interest" description="Disordered" evidence="5">
    <location>
        <begin position="169"/>
        <end position="198"/>
    </location>
</feature>
<feature type="signal peptide" evidence="6">
    <location>
        <begin position="1"/>
        <end position="22"/>
    </location>
</feature>
<dbReference type="PANTHER" id="PTHR47053">
    <property type="entry name" value="MUREIN DD-ENDOPEPTIDASE MEPH-RELATED"/>
    <property type="match status" value="1"/>
</dbReference>
<feature type="chain" id="PRO_5039388494" evidence="6">
    <location>
        <begin position="23"/>
        <end position="364"/>
    </location>
</feature>
<evidence type="ECO:0000313" key="9">
    <source>
        <dbReference type="Proteomes" id="UP000282311"/>
    </source>
</evidence>
<dbReference type="GO" id="GO:0008234">
    <property type="term" value="F:cysteine-type peptidase activity"/>
    <property type="evidence" value="ECO:0007669"/>
    <property type="project" value="UniProtKB-KW"/>
</dbReference>
<feature type="domain" description="NlpC/P60" evidence="7">
    <location>
        <begin position="232"/>
        <end position="363"/>
    </location>
</feature>
<evidence type="ECO:0000259" key="7">
    <source>
        <dbReference type="PROSITE" id="PS51935"/>
    </source>
</evidence>
<dbReference type="AlphaFoldDB" id="A0A3B0CLM0"/>
<evidence type="ECO:0000256" key="3">
    <source>
        <dbReference type="ARBA" id="ARBA00022801"/>
    </source>
</evidence>
<dbReference type="GO" id="GO:0006508">
    <property type="term" value="P:proteolysis"/>
    <property type="evidence" value="ECO:0007669"/>
    <property type="project" value="UniProtKB-KW"/>
</dbReference>
<dbReference type="SUPFAM" id="SSF55383">
    <property type="entry name" value="Copper amine oxidase, domain N"/>
    <property type="match status" value="1"/>
</dbReference>
<dbReference type="InterPro" id="IPR036582">
    <property type="entry name" value="Mao_N_sf"/>
</dbReference>
<dbReference type="Pfam" id="PF00877">
    <property type="entry name" value="NLPC_P60"/>
    <property type="match status" value="1"/>
</dbReference>
<dbReference type="PANTHER" id="PTHR47053:SF1">
    <property type="entry name" value="MUREIN DD-ENDOPEPTIDASE MEPH-RELATED"/>
    <property type="match status" value="1"/>
</dbReference>
<organism evidence="8 9">
    <name type="scientific">Paenibacillus ginsengarvi</name>
    <dbReference type="NCBI Taxonomy" id="400777"/>
    <lineage>
        <taxon>Bacteria</taxon>
        <taxon>Bacillati</taxon>
        <taxon>Bacillota</taxon>
        <taxon>Bacilli</taxon>
        <taxon>Bacillales</taxon>
        <taxon>Paenibacillaceae</taxon>
        <taxon>Paenibacillus</taxon>
    </lineage>
</organism>
<proteinExistence type="inferred from homology"/>
<keyword evidence="6" id="KW-0732">Signal</keyword>
<dbReference type="SUPFAM" id="SSF54001">
    <property type="entry name" value="Cysteine proteinases"/>
    <property type="match status" value="1"/>
</dbReference>
<evidence type="ECO:0000256" key="6">
    <source>
        <dbReference type="SAM" id="SignalP"/>
    </source>
</evidence>
<name>A0A3B0CLM0_9BACL</name>
<dbReference type="EMBL" id="RBAH01000004">
    <property type="protein sequence ID" value="RKN85638.1"/>
    <property type="molecule type" value="Genomic_DNA"/>
</dbReference>
<dbReference type="OrthoDB" id="9813118at2"/>
<dbReference type="InterPro" id="IPR038765">
    <property type="entry name" value="Papain-like_cys_pep_sf"/>
</dbReference>
<accession>A0A3B0CLM0</accession>
<dbReference type="PROSITE" id="PS51257">
    <property type="entry name" value="PROKAR_LIPOPROTEIN"/>
    <property type="match status" value="1"/>
</dbReference>
<keyword evidence="3" id="KW-0378">Hydrolase</keyword>
<dbReference type="Pfam" id="PF07833">
    <property type="entry name" value="Cu_amine_oxidN1"/>
    <property type="match status" value="1"/>
</dbReference>
<comment type="similarity">
    <text evidence="1">Belongs to the peptidase C40 family.</text>
</comment>
<dbReference type="PROSITE" id="PS51935">
    <property type="entry name" value="NLPC_P60"/>
    <property type="match status" value="1"/>
</dbReference>
<dbReference type="InterPro" id="IPR000064">
    <property type="entry name" value="NLP_P60_dom"/>
</dbReference>
<protein>
    <submittedName>
        <fullName evidence="8">Peptidoglycan endopeptidase</fullName>
    </submittedName>
</protein>
<dbReference type="RefSeq" id="WP_120746660.1">
    <property type="nucleotide sequence ID" value="NZ_RBAH01000004.1"/>
</dbReference>
<dbReference type="InterPro" id="IPR051202">
    <property type="entry name" value="Peptidase_C40"/>
</dbReference>
<sequence>MKHHYAKLWGMTLLAVSLAATTACGGTDGGMLRSKSRQAVPQPETIPGRQSPGALSGSDVQMLNADEGRIPIVDVDGKMYVSASKLAGLLGFQTSWDPASGRLLMGDQDAELELTGGSPQAVKEGTPLSLPDAPKVIEGGLLIPVSIMPDLFRDDFHYQLRDKELALQPSPGMITDSPTDESQAPETAADELSFADDPNDPYKTAETPAALLLPGPTVLGDGEEEALPVLKQIDANKVIDTAKRYLGIKYVFGAAPYPQSGVFDCSTFSGYVYSKFGVTLPRTARAQAKEFTTVSRKMLRKGDLLFFYVPGRFKSNKIVGHVGIYMGNGQMIHASTQPKNGVQITSINKPFWKKAFLLAKRVGT</sequence>
<feature type="compositionally biased region" description="Polar residues" evidence="5">
    <location>
        <begin position="176"/>
        <end position="185"/>
    </location>
</feature>
<dbReference type="Proteomes" id="UP000282311">
    <property type="component" value="Unassembled WGS sequence"/>
</dbReference>
<evidence type="ECO:0000256" key="1">
    <source>
        <dbReference type="ARBA" id="ARBA00007074"/>
    </source>
</evidence>
<dbReference type="Gene3D" id="3.90.1720.10">
    <property type="entry name" value="endopeptidase domain like (from Nostoc punctiforme)"/>
    <property type="match status" value="1"/>
</dbReference>
<keyword evidence="2" id="KW-0645">Protease</keyword>
<feature type="region of interest" description="Disordered" evidence="5">
    <location>
        <begin position="27"/>
        <end position="56"/>
    </location>
</feature>
<dbReference type="InterPro" id="IPR012854">
    <property type="entry name" value="Cu_amine_oxidase-like_N"/>
</dbReference>
<gene>
    <name evidence="8" type="ORF">D7M11_08140</name>
</gene>
<keyword evidence="9" id="KW-1185">Reference proteome</keyword>
<evidence type="ECO:0000256" key="5">
    <source>
        <dbReference type="SAM" id="MobiDB-lite"/>
    </source>
</evidence>
<comment type="caution">
    <text evidence="8">The sequence shown here is derived from an EMBL/GenBank/DDBJ whole genome shotgun (WGS) entry which is preliminary data.</text>
</comment>
<keyword evidence="4" id="KW-0788">Thiol protease</keyword>
<dbReference type="Gene3D" id="3.30.457.10">
    <property type="entry name" value="Copper amine oxidase-like, N-terminal domain"/>
    <property type="match status" value="1"/>
</dbReference>
<evidence type="ECO:0000313" key="8">
    <source>
        <dbReference type="EMBL" id="RKN85638.1"/>
    </source>
</evidence>